<keyword evidence="3" id="KW-1185">Reference proteome</keyword>
<dbReference type="GO" id="GO:0008168">
    <property type="term" value="F:methyltransferase activity"/>
    <property type="evidence" value="ECO:0007669"/>
    <property type="project" value="UniProtKB-KW"/>
</dbReference>
<dbReference type="GO" id="GO:0032259">
    <property type="term" value="P:methylation"/>
    <property type="evidence" value="ECO:0007669"/>
    <property type="project" value="UniProtKB-KW"/>
</dbReference>
<accession>A0A176T4Y2</accession>
<dbReference type="Pfam" id="PF04993">
    <property type="entry name" value="TfoX_N"/>
    <property type="match status" value="1"/>
</dbReference>
<dbReference type="RefSeq" id="WP_068451429.1">
    <property type="nucleotide sequence ID" value="NZ_CAXHZY010000003.1"/>
</dbReference>
<reference evidence="2 3" key="1">
    <citation type="submission" date="2016-02" db="EMBL/GenBank/DDBJ databases">
        <title>Draft genome sequence of Polaribacter atrinae KACC17473.</title>
        <authorList>
            <person name="Shin S.-K."/>
            <person name="Yi H."/>
        </authorList>
    </citation>
    <scope>NUCLEOTIDE SEQUENCE [LARGE SCALE GENOMIC DNA]</scope>
    <source>
        <strain evidence="2 3">KACC 17473</strain>
    </source>
</reference>
<dbReference type="EMBL" id="LVWE01000057">
    <property type="protein sequence ID" value="OAD42972.1"/>
    <property type="molecule type" value="Genomic_DNA"/>
</dbReference>
<name>A0A176T4Y2_9FLAO</name>
<dbReference type="OrthoDB" id="214902at2"/>
<keyword evidence="2" id="KW-0489">Methyltransferase</keyword>
<organism evidence="2 3">
    <name type="scientific">Polaribacter atrinae</name>
    <dbReference type="NCBI Taxonomy" id="1333662"/>
    <lineage>
        <taxon>Bacteria</taxon>
        <taxon>Pseudomonadati</taxon>
        <taxon>Bacteroidota</taxon>
        <taxon>Flavobacteriia</taxon>
        <taxon>Flavobacteriales</taxon>
        <taxon>Flavobacteriaceae</taxon>
    </lineage>
</organism>
<dbReference type="AlphaFoldDB" id="A0A176T4Y2"/>
<protein>
    <submittedName>
        <fullName evidence="2">RNA methyltransferase</fullName>
    </submittedName>
</protein>
<sequence length="118" mass="13727">MAYNEYLVDRVSLFFREKGIHFNPKKMFGGFVFMVDDKMCVGVMKDQIMARINPDIYEASLEKEGCRSMDFTKKSMKGFVFLSDEAIDLDKDLNYWLQLALDFNPLAKASKKRKSSKN</sequence>
<proteinExistence type="predicted"/>
<dbReference type="STRING" id="1333662.LPB303_13940"/>
<dbReference type="InterPro" id="IPR007076">
    <property type="entry name" value="TfoX_N"/>
</dbReference>
<evidence type="ECO:0000313" key="2">
    <source>
        <dbReference type="EMBL" id="OAD42972.1"/>
    </source>
</evidence>
<evidence type="ECO:0000313" key="3">
    <source>
        <dbReference type="Proteomes" id="UP000076923"/>
    </source>
</evidence>
<dbReference type="SUPFAM" id="SSF159894">
    <property type="entry name" value="YgaC/TfoX-N like"/>
    <property type="match status" value="1"/>
</dbReference>
<dbReference type="Gene3D" id="3.30.1460.30">
    <property type="entry name" value="YgaC/TfoX-N like chaperone"/>
    <property type="match status" value="1"/>
</dbReference>
<comment type="caution">
    <text evidence="2">The sequence shown here is derived from an EMBL/GenBank/DDBJ whole genome shotgun (WGS) entry which is preliminary data.</text>
</comment>
<keyword evidence="2" id="KW-0808">Transferase</keyword>
<feature type="domain" description="TfoX N-terminal" evidence="1">
    <location>
        <begin position="24"/>
        <end position="103"/>
    </location>
</feature>
<dbReference type="Proteomes" id="UP000076923">
    <property type="component" value="Unassembled WGS sequence"/>
</dbReference>
<gene>
    <name evidence="2" type="ORF">LPB303_13940</name>
</gene>
<evidence type="ECO:0000259" key="1">
    <source>
        <dbReference type="Pfam" id="PF04993"/>
    </source>
</evidence>